<evidence type="ECO:0000256" key="4">
    <source>
        <dbReference type="ARBA" id="ARBA00022982"/>
    </source>
</evidence>
<dbReference type="RefSeq" id="WP_084266345.1">
    <property type="nucleotide sequence ID" value="NZ_LWMT01000245.1"/>
</dbReference>
<dbReference type="Gene3D" id="3.30.70.20">
    <property type="match status" value="1"/>
</dbReference>
<keyword evidence="7" id="KW-0472">Membrane</keyword>
<evidence type="ECO:0000256" key="5">
    <source>
        <dbReference type="ARBA" id="ARBA00023004"/>
    </source>
</evidence>
<evidence type="ECO:0000256" key="7">
    <source>
        <dbReference type="SAM" id="Phobius"/>
    </source>
</evidence>
<keyword evidence="3" id="KW-0479">Metal-binding</keyword>
<protein>
    <submittedName>
        <fullName evidence="9">Putative electron transport protein YccM</fullName>
    </submittedName>
</protein>
<evidence type="ECO:0000256" key="6">
    <source>
        <dbReference type="ARBA" id="ARBA00023014"/>
    </source>
</evidence>
<dbReference type="STRING" id="55758.MBFIL_13900"/>
<dbReference type="GO" id="GO:0046872">
    <property type="term" value="F:metal ion binding"/>
    <property type="evidence" value="ECO:0007669"/>
    <property type="project" value="UniProtKB-KW"/>
</dbReference>
<keyword evidence="4" id="KW-0249">Electron transport</keyword>
<dbReference type="GO" id="GO:0016491">
    <property type="term" value="F:oxidoreductase activity"/>
    <property type="evidence" value="ECO:0007669"/>
    <property type="project" value="UniProtKB-ARBA"/>
</dbReference>
<keyword evidence="10" id="KW-1185">Reference proteome</keyword>
<reference evidence="9 10" key="1">
    <citation type="submission" date="2016-04" db="EMBL/GenBank/DDBJ databases">
        <title>Genome sequence of Methanobrevibacter filiformis DSM 11501.</title>
        <authorList>
            <person name="Poehlein A."/>
            <person name="Seedorf H."/>
            <person name="Daniel R."/>
        </authorList>
    </citation>
    <scope>NUCLEOTIDE SEQUENCE [LARGE SCALE GENOMIC DNA]</scope>
    <source>
        <strain evidence="9 10">DSM 11501</strain>
    </source>
</reference>
<feature type="transmembrane region" description="Helical" evidence="7">
    <location>
        <begin position="31"/>
        <end position="50"/>
    </location>
</feature>
<dbReference type="GO" id="GO:0005886">
    <property type="term" value="C:plasma membrane"/>
    <property type="evidence" value="ECO:0007669"/>
    <property type="project" value="TreeGrafter"/>
</dbReference>
<feature type="transmembrane region" description="Helical" evidence="7">
    <location>
        <begin position="7"/>
        <end position="25"/>
    </location>
</feature>
<dbReference type="SUPFAM" id="SSF54862">
    <property type="entry name" value="4Fe-4S ferredoxins"/>
    <property type="match status" value="1"/>
</dbReference>
<organism evidence="9 10">
    <name type="scientific">Methanobrevibacter filiformis</name>
    <dbReference type="NCBI Taxonomy" id="55758"/>
    <lineage>
        <taxon>Archaea</taxon>
        <taxon>Methanobacteriati</taxon>
        <taxon>Methanobacteriota</taxon>
        <taxon>Methanomada group</taxon>
        <taxon>Methanobacteria</taxon>
        <taxon>Methanobacteriales</taxon>
        <taxon>Methanobacteriaceae</taxon>
        <taxon>Methanobrevibacter</taxon>
    </lineage>
</organism>
<dbReference type="PROSITE" id="PS51379">
    <property type="entry name" value="4FE4S_FER_2"/>
    <property type="match status" value="2"/>
</dbReference>
<dbReference type="InterPro" id="IPR017900">
    <property type="entry name" value="4Fe4S_Fe_S_CS"/>
</dbReference>
<dbReference type="PANTHER" id="PTHR30176:SF3">
    <property type="entry name" value="FERREDOXIN-TYPE PROTEIN NAPH"/>
    <property type="match status" value="1"/>
</dbReference>
<evidence type="ECO:0000256" key="1">
    <source>
        <dbReference type="ARBA" id="ARBA00022448"/>
    </source>
</evidence>
<evidence type="ECO:0000313" key="10">
    <source>
        <dbReference type="Proteomes" id="UP000077066"/>
    </source>
</evidence>
<keyword evidence="6" id="KW-0411">Iron-sulfur</keyword>
<evidence type="ECO:0000256" key="2">
    <source>
        <dbReference type="ARBA" id="ARBA00022485"/>
    </source>
</evidence>
<keyword evidence="2" id="KW-0004">4Fe-4S</keyword>
<dbReference type="EMBL" id="LWMT01000245">
    <property type="protein sequence ID" value="KZX11577.1"/>
    <property type="molecule type" value="Genomic_DNA"/>
</dbReference>
<dbReference type="GO" id="GO:0051539">
    <property type="term" value="F:4 iron, 4 sulfur cluster binding"/>
    <property type="evidence" value="ECO:0007669"/>
    <property type="project" value="UniProtKB-KW"/>
</dbReference>
<comment type="caution">
    <text evidence="9">The sequence shown here is derived from an EMBL/GenBank/DDBJ whole genome shotgun (WGS) entry which is preliminary data.</text>
</comment>
<feature type="domain" description="4Fe-4S ferredoxin-type" evidence="8">
    <location>
        <begin position="223"/>
        <end position="252"/>
    </location>
</feature>
<name>A0A166C679_9EURY</name>
<dbReference type="PATRIC" id="fig|55758.3.peg.1576"/>
<dbReference type="Pfam" id="PF12801">
    <property type="entry name" value="Fer4_5"/>
    <property type="match status" value="2"/>
</dbReference>
<dbReference type="PROSITE" id="PS00198">
    <property type="entry name" value="4FE4S_FER_1"/>
    <property type="match status" value="2"/>
</dbReference>
<evidence type="ECO:0000256" key="3">
    <source>
        <dbReference type="ARBA" id="ARBA00022723"/>
    </source>
</evidence>
<dbReference type="Pfam" id="PF13237">
    <property type="entry name" value="Fer4_10"/>
    <property type="match status" value="1"/>
</dbReference>
<proteinExistence type="predicted"/>
<keyword evidence="1" id="KW-0813">Transport</keyword>
<dbReference type="InterPro" id="IPR051684">
    <property type="entry name" value="Electron_Trans/Redox"/>
</dbReference>
<accession>A0A166C679</accession>
<dbReference type="InterPro" id="IPR017896">
    <property type="entry name" value="4Fe4S_Fe-S-bd"/>
</dbReference>
<dbReference type="Proteomes" id="UP000077066">
    <property type="component" value="Unassembled WGS sequence"/>
</dbReference>
<keyword evidence="7" id="KW-0812">Transmembrane</keyword>
<feature type="transmembrane region" description="Helical" evidence="7">
    <location>
        <begin position="146"/>
        <end position="165"/>
    </location>
</feature>
<evidence type="ECO:0000259" key="8">
    <source>
        <dbReference type="PROSITE" id="PS51379"/>
    </source>
</evidence>
<keyword evidence="7" id="KW-1133">Transmembrane helix</keyword>
<feature type="transmembrane region" description="Helical" evidence="7">
    <location>
        <begin position="177"/>
        <end position="197"/>
    </location>
</feature>
<feature type="transmembrane region" description="Helical" evidence="7">
    <location>
        <begin position="86"/>
        <end position="104"/>
    </location>
</feature>
<evidence type="ECO:0000313" key="9">
    <source>
        <dbReference type="EMBL" id="KZX11577.1"/>
    </source>
</evidence>
<feature type="domain" description="4Fe-4S ferredoxin-type" evidence="8">
    <location>
        <begin position="257"/>
        <end position="278"/>
    </location>
</feature>
<feature type="transmembrane region" description="Helical" evidence="7">
    <location>
        <begin position="62"/>
        <end position="80"/>
    </location>
</feature>
<dbReference type="AlphaFoldDB" id="A0A166C679"/>
<keyword evidence="5" id="KW-0408">Iron</keyword>
<sequence>MKEQLKAPIMIFSVFLIIAIILSYLTEEIFLLFNFLYIGSFISIGIYLFNTNNKYSRNIVQIAVGSYLLIYVGLILNNNILISGFFYYLLIGVFQAAVIHFLIAKILGPLIFGRGWCGYACWTAMILDILPYKTPKTHIRRKNLGYLRYALFILIVTSVLILLYYLKTPNLDNLMFLLFIVGNIIYYIVGIILAYLFKDNRAFCKYVCPICTFLKPASYLSILRVKVNLEKCNKCNACVEICPMDVDILDSKRNRKNGTECIMCLECVKLCPTNCIKM</sequence>
<dbReference type="PANTHER" id="PTHR30176">
    <property type="entry name" value="FERREDOXIN-TYPE PROTEIN NAPH"/>
    <property type="match status" value="1"/>
</dbReference>
<gene>
    <name evidence="9" type="primary">yccM</name>
    <name evidence="9" type="ORF">MBFIL_13900</name>
</gene>